<reference evidence="3 4" key="1">
    <citation type="submission" date="2013-09" db="EMBL/GenBank/DDBJ databases">
        <title>High correlation between genotypes and phenotypes of environmental bacteria Comamonas testosteroni strains.</title>
        <authorList>
            <person name="Liu L."/>
            <person name="Zhu W."/>
            <person name="Xia X."/>
            <person name="Xu B."/>
            <person name="Luo M."/>
            <person name="Wang G."/>
        </authorList>
    </citation>
    <scope>NUCLEOTIDE SEQUENCE [LARGE SCALE GENOMIC DNA]</scope>
    <source>
        <strain evidence="2 3">DF2</strain>
        <strain evidence="1 4">JL14</strain>
    </source>
</reference>
<evidence type="ECO:0000313" key="2">
    <source>
        <dbReference type="EMBL" id="KGH07180.1"/>
    </source>
</evidence>
<evidence type="ECO:0000313" key="1">
    <source>
        <dbReference type="EMBL" id="KGG82877.1"/>
    </source>
</evidence>
<dbReference type="AlphaFoldDB" id="A0A096DX22"/>
<protein>
    <submittedName>
        <fullName evidence="2">Uncharacterized protein</fullName>
    </submittedName>
</protein>
<sequence>MHEDAMKWLLVSFALMVLTLCVSFVASVADDLRQGSDQD</sequence>
<evidence type="ECO:0000313" key="3">
    <source>
        <dbReference type="Proteomes" id="UP000029549"/>
    </source>
</evidence>
<keyword evidence="3" id="KW-1185">Reference proteome</keyword>
<name>A0A096DX22_9BURK</name>
<gene>
    <name evidence="1" type="ORF">P245_25850</name>
    <name evidence="2" type="ORF">P608_21385</name>
</gene>
<dbReference type="EMBL" id="AWTN01000148">
    <property type="protein sequence ID" value="KGG82877.1"/>
    <property type="molecule type" value="Genomic_DNA"/>
</dbReference>
<evidence type="ECO:0000313" key="4">
    <source>
        <dbReference type="Proteomes" id="UP000029567"/>
    </source>
</evidence>
<comment type="caution">
    <text evidence="2">The sequence shown here is derived from an EMBL/GenBank/DDBJ whole genome shotgun (WGS) entry which is preliminary data.</text>
</comment>
<proteinExistence type="predicted"/>
<accession>A0A096DX22</accession>
<dbReference type="Proteomes" id="UP000029567">
    <property type="component" value="Unassembled WGS sequence"/>
</dbReference>
<organism evidence="2 3">
    <name type="scientific">Comamonas thiooxydans</name>
    <dbReference type="NCBI Taxonomy" id="363952"/>
    <lineage>
        <taxon>Bacteria</taxon>
        <taxon>Pseudomonadati</taxon>
        <taxon>Pseudomonadota</taxon>
        <taxon>Betaproteobacteria</taxon>
        <taxon>Burkholderiales</taxon>
        <taxon>Comamonadaceae</taxon>
        <taxon>Comamonas</taxon>
    </lineage>
</organism>
<accession>D8DD77</accession>
<dbReference type="Proteomes" id="UP000029549">
    <property type="component" value="Unassembled WGS sequence"/>
</dbReference>
<dbReference type="EMBL" id="AWTP01000136">
    <property type="protein sequence ID" value="KGH07180.1"/>
    <property type="molecule type" value="Genomic_DNA"/>
</dbReference>